<dbReference type="GO" id="GO:1990838">
    <property type="term" value="F:poly(U)-specific exoribonuclease activity, producing 3' uridine cyclic phosphate ends"/>
    <property type="evidence" value="ECO:0007669"/>
    <property type="project" value="UniProtKB-UniRule"/>
</dbReference>
<dbReference type="PRINTS" id="PR00180">
    <property type="entry name" value="CRETINALDHBP"/>
</dbReference>
<dbReference type="PROSITE" id="PS50191">
    <property type="entry name" value="CRAL_TRIO"/>
    <property type="match status" value="1"/>
</dbReference>
<feature type="active site" description="Proton donor/acceptor" evidence="6">
    <location>
        <position position="230"/>
    </location>
</feature>
<dbReference type="Gene3D" id="3.40.525.10">
    <property type="entry name" value="CRAL-TRIO lipid binding domain"/>
    <property type="match status" value="1"/>
</dbReference>
<accession>A0AAD6ERD2</accession>
<dbReference type="GO" id="GO:0000139">
    <property type="term" value="C:Golgi membrane"/>
    <property type="evidence" value="ECO:0007669"/>
    <property type="project" value="UniProtKB-SubCell"/>
</dbReference>
<dbReference type="Pfam" id="PF09749">
    <property type="entry name" value="HVSL"/>
    <property type="match status" value="1"/>
</dbReference>
<dbReference type="GO" id="GO:0034477">
    <property type="term" value="P:U6 snRNA 3'-end processing"/>
    <property type="evidence" value="ECO:0007669"/>
    <property type="project" value="UniProtKB-UniRule"/>
</dbReference>
<comment type="similarity">
    <text evidence="6">Belongs to the 2H phosphoesterase superfamily. USB1 family.</text>
</comment>
<proteinExistence type="inferred from homology"/>
<keyword evidence="6" id="KW-0378">Hydrolase</keyword>
<dbReference type="Proteomes" id="UP001210211">
    <property type="component" value="Unassembled WGS sequence"/>
</dbReference>
<reference evidence="9 10" key="1">
    <citation type="journal article" date="2022" name="Cell">
        <title>Repeat-based holocentromeres influence genome architecture and karyotype evolution.</title>
        <authorList>
            <person name="Hofstatter P.G."/>
            <person name="Thangavel G."/>
            <person name="Lux T."/>
            <person name="Neumann P."/>
            <person name="Vondrak T."/>
            <person name="Novak P."/>
            <person name="Zhang M."/>
            <person name="Costa L."/>
            <person name="Castellani M."/>
            <person name="Scott A."/>
            <person name="Toegelov H."/>
            <person name="Fuchs J."/>
            <person name="Mata-Sucre Y."/>
            <person name="Dias Y."/>
            <person name="Vanzela A.L.L."/>
            <person name="Huettel B."/>
            <person name="Almeida C.C.S."/>
            <person name="Simkova H."/>
            <person name="Souza G."/>
            <person name="Pedrosa-Harand A."/>
            <person name="Macas J."/>
            <person name="Mayer K.F.X."/>
            <person name="Houben A."/>
            <person name="Marques A."/>
        </authorList>
    </citation>
    <scope>NUCLEOTIDE SEQUENCE [LARGE SCALE GENOMIC DNA]</scope>
    <source>
        <strain evidence="9">RhyTen1mFocal</strain>
    </source>
</reference>
<dbReference type="PANTHER" id="PTHR45657">
    <property type="entry name" value="CRAL-TRIO DOMAIN-CONTAINING PROTEIN YKL091C-RELATED"/>
    <property type="match status" value="1"/>
</dbReference>
<dbReference type="InterPro" id="IPR036273">
    <property type="entry name" value="CRAL/TRIO_N_dom_sf"/>
</dbReference>
<dbReference type="InterPro" id="IPR001251">
    <property type="entry name" value="CRAL-TRIO_dom"/>
</dbReference>
<evidence type="ECO:0000256" key="5">
    <source>
        <dbReference type="ARBA" id="ARBA00038020"/>
    </source>
</evidence>
<gene>
    <name evidence="9" type="ORF">LUZ61_002009</name>
</gene>
<name>A0AAD6ERD2_9POAL</name>
<dbReference type="SUPFAM" id="SSF52087">
    <property type="entry name" value="CRAL/TRIO domain"/>
    <property type="match status" value="1"/>
</dbReference>
<feature type="region of interest" description="Disordered" evidence="7">
    <location>
        <begin position="1"/>
        <end position="58"/>
    </location>
</feature>
<keyword evidence="4" id="KW-0333">Golgi apparatus</keyword>
<organism evidence="9 10">
    <name type="scientific">Rhynchospora tenuis</name>
    <dbReference type="NCBI Taxonomy" id="198213"/>
    <lineage>
        <taxon>Eukaryota</taxon>
        <taxon>Viridiplantae</taxon>
        <taxon>Streptophyta</taxon>
        <taxon>Embryophyta</taxon>
        <taxon>Tracheophyta</taxon>
        <taxon>Spermatophyta</taxon>
        <taxon>Magnoliopsida</taxon>
        <taxon>Liliopsida</taxon>
        <taxon>Poales</taxon>
        <taxon>Cyperaceae</taxon>
        <taxon>Cyperoideae</taxon>
        <taxon>Rhynchosporeae</taxon>
        <taxon>Rhynchospora</taxon>
    </lineage>
</organism>
<dbReference type="GO" id="GO:0005634">
    <property type="term" value="C:nucleus"/>
    <property type="evidence" value="ECO:0007669"/>
    <property type="project" value="UniProtKB-SubCell"/>
</dbReference>
<feature type="domain" description="CRAL-TRIO" evidence="8">
    <location>
        <begin position="487"/>
        <end position="661"/>
    </location>
</feature>
<dbReference type="Gene3D" id="1.10.8.20">
    <property type="entry name" value="N-terminal domain of phosphatidylinositol transfer protein sec14p"/>
    <property type="match status" value="1"/>
</dbReference>
<dbReference type="FunFam" id="3.40.525.10:FF:000011">
    <property type="entry name" value="SEC14 cytosolic factor"/>
    <property type="match status" value="1"/>
</dbReference>
<feature type="region of interest" description="Disordered" evidence="7">
    <location>
        <begin position="792"/>
        <end position="820"/>
    </location>
</feature>
<dbReference type="InterPro" id="IPR011074">
    <property type="entry name" value="CRAL/TRIO_N_dom"/>
</dbReference>
<dbReference type="Pfam" id="PF00650">
    <property type="entry name" value="CRAL_TRIO"/>
    <property type="match status" value="1"/>
</dbReference>
<evidence type="ECO:0000313" key="9">
    <source>
        <dbReference type="EMBL" id="KAJ3698304.1"/>
    </source>
</evidence>
<feature type="region of interest" description="Disordered" evidence="7">
    <location>
        <begin position="855"/>
        <end position="884"/>
    </location>
</feature>
<dbReference type="GO" id="GO:0015031">
    <property type="term" value="P:protein transport"/>
    <property type="evidence" value="ECO:0007669"/>
    <property type="project" value="UniProtKB-KW"/>
</dbReference>
<evidence type="ECO:0000256" key="2">
    <source>
        <dbReference type="ARBA" id="ARBA00004395"/>
    </source>
</evidence>
<keyword evidence="6" id="KW-0540">Nuclease</keyword>
<sequence length="977" mass="111444">MEALRATYGSDSDSDESDGAPSPSTIGFNGGDSNRALKAEVSDPLPPPPLDLLQPPNHIDYSSLTQGSRVRNFPHVEGIYALHVYIPVHIPATTRKQMVEAMKKISSLVPSLYAVDADFELIELCKDDSKLEKVLLSREFHISLGRTVGIKVDQIDSIVAMLRTKLHSQRQYWIEFDKWETFANDDCTRSFLSLEITGTGLQEITQQINVVNEVYRLHGLPEFYKDPRPHISLLWGPDDIRYNLKQAVLQIDRPRNGAGSSQGHNFKCKFSGIVCKRKHNATKLSFSLSLFETSTNWIGLDFISPTQSKKRYWKICRKHYPPSNRETLELVECYIIKDNMSTKRSDSIEILFPFEERRDRKSDVDNSEDERRRLSIGSLKKKALNASSRFTHSLKRKGKRKLDHRASNVSIEDVRDEEEEKAVFMFQQELLSRNLLPDRHNDYHMLLRFLKARKFDIEKATHMWSDMLQWRKEFGADTILEDFTFEELEEVLQYYPQGYHGVDREGRPVYIERLGKVEPSKLMQITSVERYIKYHVQEFERAFRDRFPACSVAAKRHIDSTTTILDVDGVGFKNFSKTARDMLLKMQKIDSDYYPETLHQMFVVNAGSGFRLLWNTVKGFLDPKTVSKIHVLGTKFHSRLLEVIDSSQLPAFLGGTCTCEGGCLRSNKGPWNDPNVIKLVQNGGTRLIKHTRRLSEIEQRRGSISRLHLVKASSDTSAVESGSDVDDLGSPIVRRPLEQSRLAPVREEIRGRDSTAYYSCDDHFVVVDKNVDYGIGGSASTKNYKFTNLDLRNNARSPLGNSPSLLSGRADARRPKNNSANEGHLRHFLQLILFALIKLLSLLRFPVQRLTSRAMSTEASSSSHTTTEPSPSDPSSSANPEGHPTAEILSEADRLAPVIEKLHRLEMRMDQLANRAPQIPADKERLLLDSWERIKCMEVDLEKTKKVLQATVMQQMEIAQSVEEVHSSNRRRRGFCS</sequence>
<dbReference type="SMART" id="SM01100">
    <property type="entry name" value="CRAL_TRIO_N"/>
    <property type="match status" value="1"/>
</dbReference>
<keyword evidence="3" id="KW-0813">Transport</keyword>
<feature type="active site" description="Proton donor/acceptor" evidence="6">
    <location>
        <position position="141"/>
    </location>
</feature>
<dbReference type="EMBL" id="JAMRDG010000001">
    <property type="protein sequence ID" value="KAJ3698304.1"/>
    <property type="molecule type" value="Genomic_DNA"/>
</dbReference>
<dbReference type="EC" id="3.1.4.-" evidence="6"/>
<evidence type="ECO:0000256" key="7">
    <source>
        <dbReference type="SAM" id="MobiDB-lite"/>
    </source>
</evidence>
<dbReference type="InterPro" id="IPR027521">
    <property type="entry name" value="Usb1"/>
</dbReference>
<dbReference type="AlphaFoldDB" id="A0AAD6ERD2"/>
<dbReference type="GO" id="GO:0005886">
    <property type="term" value="C:plasma membrane"/>
    <property type="evidence" value="ECO:0007669"/>
    <property type="project" value="UniProtKB-SubCell"/>
</dbReference>
<protein>
    <recommendedName>
        <fullName evidence="6">U6 snRNA phosphodiesterase</fullName>
        <ecNumber evidence="6">3.1.4.-</ecNumber>
    </recommendedName>
</protein>
<dbReference type="FunFam" id="3.90.1140.10:FF:000008">
    <property type="entry name" value="U6 snRNA phosphodiesterase"/>
    <property type="match status" value="1"/>
</dbReference>
<keyword evidence="6" id="KW-0539">Nucleus</keyword>
<comment type="function">
    <text evidence="6">Phosphodiesterase responsible for the U6 snRNA 3' end processing. Acts as an exoribonuclease (RNase) responsible for trimming the poly(U) tract of the last nucleotides in the pre-U6 snRNA molecule, leading to the formation of mature U6 snRNA.</text>
</comment>
<evidence type="ECO:0000256" key="4">
    <source>
        <dbReference type="ARBA" id="ARBA00023034"/>
    </source>
</evidence>
<evidence type="ECO:0000256" key="1">
    <source>
        <dbReference type="ARBA" id="ARBA00004202"/>
    </source>
</evidence>
<dbReference type="HAMAP" id="MF_03040">
    <property type="entry name" value="USB1"/>
    <property type="match status" value="1"/>
</dbReference>
<evidence type="ECO:0000313" key="10">
    <source>
        <dbReference type="Proteomes" id="UP001210211"/>
    </source>
</evidence>
<comment type="subcellular location">
    <subcellularLocation>
        <location evidence="1">Cell membrane</location>
        <topology evidence="1">Peripheral membrane protein</topology>
    </subcellularLocation>
    <subcellularLocation>
        <location evidence="2">Golgi apparatus membrane</location>
        <topology evidence="2">Peripheral membrane protein</topology>
    </subcellularLocation>
    <subcellularLocation>
        <location evidence="6">Nucleus</location>
    </subcellularLocation>
</comment>
<dbReference type="Pfam" id="PF03765">
    <property type="entry name" value="CRAL_TRIO_N"/>
    <property type="match status" value="1"/>
</dbReference>
<dbReference type="CDD" id="cd00170">
    <property type="entry name" value="SEC14"/>
    <property type="match status" value="1"/>
</dbReference>
<dbReference type="SUPFAM" id="SSF46938">
    <property type="entry name" value="CRAL/TRIO N-terminal domain"/>
    <property type="match status" value="1"/>
</dbReference>
<evidence type="ECO:0000256" key="6">
    <source>
        <dbReference type="HAMAP-Rule" id="MF_03040"/>
    </source>
</evidence>
<evidence type="ECO:0000256" key="3">
    <source>
        <dbReference type="ARBA" id="ARBA00022927"/>
    </source>
</evidence>
<keyword evidence="10" id="KW-1185">Reference proteome</keyword>
<feature type="compositionally biased region" description="Low complexity" evidence="7">
    <location>
        <begin position="797"/>
        <end position="808"/>
    </location>
</feature>
<comment type="similarity">
    <text evidence="5">Belongs to the SFH family.</text>
</comment>
<dbReference type="InterPro" id="IPR051026">
    <property type="entry name" value="PI/PC_transfer"/>
</dbReference>
<dbReference type="SMART" id="SM00516">
    <property type="entry name" value="SEC14"/>
    <property type="match status" value="1"/>
</dbReference>
<comment type="caution">
    <text evidence="9">The sequence shown here is derived from an EMBL/GenBank/DDBJ whole genome shotgun (WGS) entry which is preliminary data.</text>
</comment>
<dbReference type="InterPro" id="IPR036865">
    <property type="entry name" value="CRAL-TRIO_dom_sf"/>
</dbReference>
<evidence type="ECO:0000259" key="8">
    <source>
        <dbReference type="PROSITE" id="PS50191"/>
    </source>
</evidence>
<dbReference type="PANTHER" id="PTHR45657:SF62">
    <property type="entry name" value="OS08G0341700 PROTEIN"/>
    <property type="match status" value="1"/>
</dbReference>
<feature type="compositionally biased region" description="Low complexity" evidence="7">
    <location>
        <begin position="855"/>
        <end position="881"/>
    </location>
</feature>
<keyword evidence="3" id="KW-0653">Protein transport</keyword>
<dbReference type="Gene3D" id="3.90.1140.10">
    <property type="entry name" value="Cyclic phosphodiesterase"/>
    <property type="match status" value="1"/>
</dbReference>